<proteinExistence type="predicted"/>
<feature type="signal peptide" evidence="1">
    <location>
        <begin position="1"/>
        <end position="21"/>
    </location>
</feature>
<evidence type="ECO:0000256" key="1">
    <source>
        <dbReference type="SAM" id="SignalP"/>
    </source>
</evidence>
<evidence type="ECO:0000313" key="3">
    <source>
        <dbReference type="Proteomes" id="UP000192319"/>
    </source>
</evidence>
<dbReference type="Proteomes" id="UP000192319">
    <property type="component" value="Unassembled WGS sequence"/>
</dbReference>
<evidence type="ECO:0008006" key="4">
    <source>
        <dbReference type="Google" id="ProtNLM"/>
    </source>
</evidence>
<evidence type="ECO:0000313" key="2">
    <source>
        <dbReference type="EMBL" id="OQZ90029.1"/>
    </source>
</evidence>
<dbReference type="EMBL" id="MVHD01000024">
    <property type="protein sequence ID" value="OQZ90029.1"/>
    <property type="molecule type" value="Genomic_DNA"/>
</dbReference>
<keyword evidence="1" id="KW-0732">Signal</keyword>
<dbReference type="PROSITE" id="PS51257">
    <property type="entry name" value="PROKAR_LIPOPROTEIN"/>
    <property type="match status" value="1"/>
</dbReference>
<keyword evidence="3" id="KW-1185">Reference proteome</keyword>
<feature type="chain" id="PRO_5046522478" description="Lipoprotein" evidence="1">
    <location>
        <begin position="22"/>
        <end position="59"/>
    </location>
</feature>
<gene>
    <name evidence="2" type="ORF">BST11_14745</name>
</gene>
<comment type="caution">
    <text evidence="2">The sequence shown here is derived from an EMBL/GenBank/DDBJ whole genome shotgun (WGS) entry which is preliminary data.</text>
</comment>
<reference evidence="2 3" key="1">
    <citation type="submission" date="2017-02" db="EMBL/GenBank/DDBJ databases">
        <title>The new phylogeny of genus Mycobacterium.</title>
        <authorList>
            <person name="Tortoli E."/>
            <person name="Trovato A."/>
            <person name="Cirillo D.M."/>
        </authorList>
    </citation>
    <scope>NUCLEOTIDE SEQUENCE [LARGE SCALE GENOMIC DNA]</scope>
    <source>
        <strain evidence="2 3">DSM 45230</strain>
    </source>
</reference>
<organism evidence="2 3">
    <name type="scientific">Mycobacterium alsense</name>
    <dbReference type="NCBI Taxonomy" id="324058"/>
    <lineage>
        <taxon>Bacteria</taxon>
        <taxon>Bacillati</taxon>
        <taxon>Actinomycetota</taxon>
        <taxon>Actinomycetes</taxon>
        <taxon>Mycobacteriales</taxon>
        <taxon>Mycobacteriaceae</taxon>
        <taxon>Mycobacterium</taxon>
    </lineage>
</organism>
<sequence length="59" mass="5999">MDVKKRIVAALTAGAVVFGLAACGGDNGDAPQPTVDNRPPGFVYIPPIGDMPGVGPIMY</sequence>
<name>A0ABX3R7T1_9MYCO</name>
<accession>A0ABX3R7T1</accession>
<protein>
    <recommendedName>
        <fullName evidence="4">Lipoprotein</fullName>
    </recommendedName>
</protein>